<dbReference type="EMBL" id="JARKHS020000479">
    <property type="protein sequence ID" value="KAK8788780.1"/>
    <property type="molecule type" value="Genomic_DNA"/>
</dbReference>
<dbReference type="AlphaFoldDB" id="A0AAQ4FNI1"/>
<feature type="region of interest" description="Disordered" evidence="1">
    <location>
        <begin position="1"/>
        <end position="58"/>
    </location>
</feature>
<comment type="caution">
    <text evidence="2">The sequence shown here is derived from an EMBL/GenBank/DDBJ whole genome shotgun (WGS) entry which is preliminary data.</text>
</comment>
<feature type="region of interest" description="Disordered" evidence="1">
    <location>
        <begin position="91"/>
        <end position="122"/>
    </location>
</feature>
<organism evidence="2 3">
    <name type="scientific">Amblyomma americanum</name>
    <name type="common">Lone star tick</name>
    <dbReference type="NCBI Taxonomy" id="6943"/>
    <lineage>
        <taxon>Eukaryota</taxon>
        <taxon>Metazoa</taxon>
        <taxon>Ecdysozoa</taxon>
        <taxon>Arthropoda</taxon>
        <taxon>Chelicerata</taxon>
        <taxon>Arachnida</taxon>
        <taxon>Acari</taxon>
        <taxon>Parasitiformes</taxon>
        <taxon>Ixodida</taxon>
        <taxon>Ixodoidea</taxon>
        <taxon>Ixodidae</taxon>
        <taxon>Amblyomminae</taxon>
        <taxon>Amblyomma</taxon>
    </lineage>
</organism>
<evidence type="ECO:0000256" key="1">
    <source>
        <dbReference type="SAM" id="MobiDB-lite"/>
    </source>
</evidence>
<name>A0AAQ4FNI1_AMBAM</name>
<feature type="compositionally biased region" description="Basic and acidic residues" evidence="1">
    <location>
        <begin position="91"/>
        <end position="100"/>
    </location>
</feature>
<dbReference type="Proteomes" id="UP001321473">
    <property type="component" value="Unassembled WGS sequence"/>
</dbReference>
<gene>
    <name evidence="2" type="ORF">V5799_021446</name>
</gene>
<keyword evidence="3" id="KW-1185">Reference proteome</keyword>
<protein>
    <submittedName>
        <fullName evidence="2">Uncharacterized protein</fullName>
    </submittedName>
</protein>
<sequence>MMSGPSRPARLRNKAGQFTMRRSSSQSKERKTNSSQSSAPLPLSSSSNERFETPELELVSPGASYRLEDISSAAQYSAALDQAEDRTFREDLQDDVERQEPVASPDRAYGMGRSMTDASEGQYGLNVPDGDTELAMQIDSLRCQRRQQESTANLTASIHETFQRVLHNLDLYSHEERIMAVFYNSCRPFIFRRDERIATAADVISALGLRHIAVITNEPPVMAALVDFVVGSSLRSGLCSMISVSSRAGKVRVNMGQSLRSSLGDAHVVPFLREALSYMGLGDEALNPLLYVDVDVHRHTTVKISFDVSDWRPRIFFFYVETTGNPQEPDQGVKVMKYAYVLPHGDVVNDQYYLTKTCVEITGNHFKALFPHWVTYTLVGRTGLAEFHVMRESLRRAFARSPTAMELRLNEADLDDVPVKIIGDRNVSAWPPTAPAGLAPKDYDHNFLLNVVRASRDAIDTDYEEDAVERLLAGEIVIGVVNHQMEVLVPANFLAKDMAYSSSGPAVNFPTVGVWFMTQWVTAAVLKKQLRDGVSLSREISAARTAQDDELPSNRENGGCIPVSARAENSIEGVINPQELDLVDVVDDRAECTRQEASKVLERDVSAIEAKFLFFVNWALDVAFLAVEAHHRELDPWWGWWWDDRRSRQLFLMRFCQTLCGDEADLDTCRYHAQRSQQLARAFHCDGLPVMKC</sequence>
<reference evidence="2 3" key="1">
    <citation type="journal article" date="2023" name="Arcadia Sci">
        <title>De novo assembly of a long-read Amblyomma americanum tick genome.</title>
        <authorList>
            <person name="Chou S."/>
            <person name="Poskanzer K.E."/>
            <person name="Rollins M."/>
            <person name="Thuy-Boun P.S."/>
        </authorList>
    </citation>
    <scope>NUCLEOTIDE SEQUENCE [LARGE SCALE GENOMIC DNA]</scope>
    <source>
        <strain evidence="2">F_SG_1</strain>
        <tissue evidence="2">Salivary glands</tissue>
    </source>
</reference>
<feature type="compositionally biased region" description="Low complexity" evidence="1">
    <location>
        <begin position="34"/>
        <end position="47"/>
    </location>
</feature>
<evidence type="ECO:0000313" key="3">
    <source>
        <dbReference type="Proteomes" id="UP001321473"/>
    </source>
</evidence>
<evidence type="ECO:0000313" key="2">
    <source>
        <dbReference type="EMBL" id="KAK8788780.1"/>
    </source>
</evidence>
<proteinExistence type="predicted"/>
<accession>A0AAQ4FNI1</accession>